<dbReference type="Proteomes" id="UP000706124">
    <property type="component" value="Unassembled WGS sequence"/>
</dbReference>
<feature type="region of interest" description="Disordered" evidence="1">
    <location>
        <begin position="1"/>
        <end position="41"/>
    </location>
</feature>
<evidence type="ECO:0000313" key="2">
    <source>
        <dbReference type="EMBL" id="KAG5929633.1"/>
    </source>
</evidence>
<organism evidence="2 3">
    <name type="scientific">Claviceps pazoutovae</name>
    <dbReference type="NCBI Taxonomy" id="1649127"/>
    <lineage>
        <taxon>Eukaryota</taxon>
        <taxon>Fungi</taxon>
        <taxon>Dikarya</taxon>
        <taxon>Ascomycota</taxon>
        <taxon>Pezizomycotina</taxon>
        <taxon>Sordariomycetes</taxon>
        <taxon>Hypocreomycetidae</taxon>
        <taxon>Hypocreales</taxon>
        <taxon>Clavicipitaceae</taxon>
        <taxon>Claviceps</taxon>
    </lineage>
</organism>
<dbReference type="AlphaFoldDB" id="A0A9P7SCV0"/>
<comment type="caution">
    <text evidence="2">The sequence shown here is derived from an EMBL/GenBank/DDBJ whole genome shotgun (WGS) entry which is preliminary data.</text>
</comment>
<sequence length="111" mass="12474">MAQTEYKSGYPIPHSSHPEPSFPQSSHPSTLPPLPTPDADVPYIEGTTTLDDLAITNTDIDCIKRWRENLGKNKQQRCDRCNCFWFDLDVVSGICKGCRWTGHARAVVGRE</sequence>
<proteinExistence type="predicted"/>
<accession>A0A9P7SCV0</accession>
<reference evidence="2 3" key="1">
    <citation type="journal article" date="2020" name="bioRxiv">
        <title>Whole genome comparisons of ergot fungi reveals the divergence and evolution of species within the genus Claviceps are the result of varying mechanisms driving genome evolution and host range expansion.</title>
        <authorList>
            <person name="Wyka S.A."/>
            <person name="Mondo S.J."/>
            <person name="Liu M."/>
            <person name="Dettman J."/>
            <person name="Nalam V."/>
            <person name="Broders K.D."/>
        </authorList>
    </citation>
    <scope>NUCLEOTIDE SEQUENCE [LARGE SCALE GENOMIC DNA]</scope>
    <source>
        <strain evidence="2 3">CCC 1485</strain>
    </source>
</reference>
<name>A0A9P7SCV0_9HYPO</name>
<gene>
    <name evidence="2" type="ORF">E4U60_007360</name>
</gene>
<evidence type="ECO:0000313" key="3">
    <source>
        <dbReference type="Proteomes" id="UP000706124"/>
    </source>
</evidence>
<keyword evidence="3" id="KW-1185">Reference proteome</keyword>
<dbReference type="EMBL" id="SRPO01000818">
    <property type="protein sequence ID" value="KAG5929633.1"/>
    <property type="molecule type" value="Genomic_DNA"/>
</dbReference>
<protein>
    <submittedName>
        <fullName evidence="2">Uncharacterized protein</fullName>
    </submittedName>
</protein>
<evidence type="ECO:0000256" key="1">
    <source>
        <dbReference type="SAM" id="MobiDB-lite"/>
    </source>
</evidence>